<gene>
    <name evidence="1" type="ORF">J2W84_003123</name>
</gene>
<dbReference type="RefSeq" id="WP_309984552.1">
    <property type="nucleotide sequence ID" value="NZ_JAVDTI010000003.1"/>
</dbReference>
<name>A0ABU1QZB8_9BACT</name>
<organism evidence="1 2">
    <name type="scientific">Dyadobacter fermentans</name>
    <dbReference type="NCBI Taxonomy" id="94254"/>
    <lineage>
        <taxon>Bacteria</taxon>
        <taxon>Pseudomonadati</taxon>
        <taxon>Bacteroidota</taxon>
        <taxon>Cytophagia</taxon>
        <taxon>Cytophagales</taxon>
        <taxon>Spirosomataceae</taxon>
        <taxon>Dyadobacter</taxon>
    </lineage>
</organism>
<dbReference type="Gene3D" id="3.40.50.1110">
    <property type="entry name" value="SGNH hydrolase"/>
    <property type="match status" value="1"/>
</dbReference>
<evidence type="ECO:0000313" key="2">
    <source>
        <dbReference type="Proteomes" id="UP001264980"/>
    </source>
</evidence>
<sequence length="484" mass="54745">MKKMLFLLVLIACNQPSDDWPDPVPGLPFEVATAEDSARTNGPFMRIHPMGHYPEMIHDIIERQPMLKIEEWLSTPTPLADFGRILKPGQEMEMVAFGGGLTAGVMNGGITRESQQTNYTNLLAHQMGIKNFEMPLFDKEHFNGTGYYVYRNTESGYPQWDRVVNNTISALPGDPPTMPEYLGKISNYGLPDGGAERLIHGTWCENCDLNKVMVPWFKRYIPEQPSKAFHKIREDVPYNFVILDEFFDRWITGIRLTGQLGMYDIAFNGSIQLSGRVTDYALNGVLNKGQKGVIFTVPRYQDLPYMNWYSSQELASRGWGIYISFNRNGKADQLLDVSRPSSMIPSAKLHHLFENFSRGGEFRVNFEDVEVIDEGETFCSDPSPYNGKIREYAAEKDLAVVDLFDLYQRIHQGGYKTDDGIEVDGTAYGNFFSSDGIYPTPFGQAIIANEVIKAINKHYGAKIPLIDIAGFVRTTGFEKNQFHI</sequence>
<comment type="caution">
    <text evidence="1">The sequence shown here is derived from an EMBL/GenBank/DDBJ whole genome shotgun (WGS) entry which is preliminary data.</text>
</comment>
<proteinExistence type="predicted"/>
<reference evidence="1 2" key="1">
    <citation type="submission" date="2023-07" db="EMBL/GenBank/DDBJ databases">
        <title>Sorghum-associated microbial communities from plants grown in Nebraska, USA.</title>
        <authorList>
            <person name="Schachtman D."/>
        </authorList>
    </citation>
    <scope>NUCLEOTIDE SEQUENCE [LARGE SCALE GENOMIC DNA]</scope>
    <source>
        <strain evidence="1 2">BE57</strain>
    </source>
</reference>
<dbReference type="Proteomes" id="UP001264980">
    <property type="component" value="Unassembled WGS sequence"/>
</dbReference>
<evidence type="ECO:0000313" key="1">
    <source>
        <dbReference type="EMBL" id="MDR6806075.1"/>
    </source>
</evidence>
<dbReference type="EMBL" id="JAVDTI010000003">
    <property type="protein sequence ID" value="MDR6806075.1"/>
    <property type="molecule type" value="Genomic_DNA"/>
</dbReference>
<dbReference type="InterPro" id="IPR036514">
    <property type="entry name" value="SGNH_hydro_sf"/>
</dbReference>
<dbReference type="SUPFAM" id="SSF52266">
    <property type="entry name" value="SGNH hydrolase"/>
    <property type="match status" value="1"/>
</dbReference>
<protein>
    <submittedName>
        <fullName evidence="1">Uncharacterized protein</fullName>
    </submittedName>
</protein>
<keyword evidence="2" id="KW-1185">Reference proteome</keyword>
<accession>A0ABU1QZB8</accession>